<dbReference type="GO" id="GO:0030246">
    <property type="term" value="F:carbohydrate binding"/>
    <property type="evidence" value="ECO:0007669"/>
    <property type="project" value="UniProtKB-KW"/>
</dbReference>
<dbReference type="PROSITE" id="PS50041">
    <property type="entry name" value="C_TYPE_LECTIN_2"/>
    <property type="match status" value="1"/>
</dbReference>
<dbReference type="SUPFAM" id="SSF56436">
    <property type="entry name" value="C-type lectin-like"/>
    <property type="match status" value="1"/>
</dbReference>
<dbReference type="InterPro" id="IPR016186">
    <property type="entry name" value="C-type_lectin-like/link_sf"/>
</dbReference>
<dbReference type="Pfam" id="PF00059">
    <property type="entry name" value="Lectin_C"/>
    <property type="match status" value="1"/>
</dbReference>
<dbReference type="InterPro" id="IPR016187">
    <property type="entry name" value="CTDL_fold"/>
</dbReference>
<dbReference type="AlphaFoldDB" id="A0A0L7KP44"/>
<dbReference type="Proteomes" id="UP000037510">
    <property type="component" value="Unassembled WGS sequence"/>
</dbReference>
<dbReference type="CDD" id="cd00037">
    <property type="entry name" value="CLECT"/>
    <property type="match status" value="1"/>
</dbReference>
<sequence>YVYDKGSESCYKFHRQAQAWSKAYATCKAEGAYLAIINSQLESVVLKDLFAKNPTNTLNGSTDHHTAFSFVGIRDWLDGGSWRTVKGQSLVDAGFIGWASGEPNNVHGGIEHCVSITRAGTYNDISCDYLLSFICEKEPEVHEVTYFHTLLRGYVF</sequence>
<organism evidence="2 3">
    <name type="scientific">Operophtera brumata</name>
    <name type="common">Winter moth</name>
    <name type="synonym">Phalaena brumata</name>
    <dbReference type="NCBI Taxonomy" id="104452"/>
    <lineage>
        <taxon>Eukaryota</taxon>
        <taxon>Metazoa</taxon>
        <taxon>Ecdysozoa</taxon>
        <taxon>Arthropoda</taxon>
        <taxon>Hexapoda</taxon>
        <taxon>Insecta</taxon>
        <taxon>Pterygota</taxon>
        <taxon>Neoptera</taxon>
        <taxon>Endopterygota</taxon>
        <taxon>Lepidoptera</taxon>
        <taxon>Glossata</taxon>
        <taxon>Ditrysia</taxon>
        <taxon>Geometroidea</taxon>
        <taxon>Geometridae</taxon>
        <taxon>Larentiinae</taxon>
        <taxon>Operophtera</taxon>
    </lineage>
</organism>
<name>A0A0L7KP44_OPEBR</name>
<evidence type="ECO:0000259" key="1">
    <source>
        <dbReference type="PROSITE" id="PS50041"/>
    </source>
</evidence>
<proteinExistence type="predicted"/>
<dbReference type="SMART" id="SM00034">
    <property type="entry name" value="CLECT"/>
    <property type="match status" value="1"/>
</dbReference>
<dbReference type="STRING" id="104452.A0A0L7KP44"/>
<dbReference type="Gene3D" id="3.10.100.10">
    <property type="entry name" value="Mannose-Binding Protein A, subunit A"/>
    <property type="match status" value="1"/>
</dbReference>
<feature type="non-terminal residue" evidence="2">
    <location>
        <position position="1"/>
    </location>
</feature>
<accession>A0A0L7KP44</accession>
<dbReference type="InterPro" id="IPR050111">
    <property type="entry name" value="C-type_lectin/snaclec_domain"/>
</dbReference>
<feature type="domain" description="C-type lectin" evidence="1">
    <location>
        <begin position="6"/>
        <end position="136"/>
    </location>
</feature>
<evidence type="ECO:0000313" key="2">
    <source>
        <dbReference type="EMBL" id="KOB64724.1"/>
    </source>
</evidence>
<evidence type="ECO:0000313" key="3">
    <source>
        <dbReference type="Proteomes" id="UP000037510"/>
    </source>
</evidence>
<dbReference type="InterPro" id="IPR001304">
    <property type="entry name" value="C-type_lectin-like"/>
</dbReference>
<reference evidence="2 3" key="1">
    <citation type="journal article" date="2015" name="Genome Biol. Evol.">
        <title>The genome of winter moth (Operophtera brumata) provides a genomic perspective on sexual dimorphism and phenology.</title>
        <authorList>
            <person name="Derks M.F."/>
            <person name="Smit S."/>
            <person name="Salis L."/>
            <person name="Schijlen E."/>
            <person name="Bossers A."/>
            <person name="Mateman C."/>
            <person name="Pijl A.S."/>
            <person name="de Ridder D."/>
            <person name="Groenen M.A."/>
            <person name="Visser M.E."/>
            <person name="Megens H.J."/>
        </authorList>
    </citation>
    <scope>NUCLEOTIDE SEQUENCE [LARGE SCALE GENOMIC DNA]</scope>
    <source>
        <strain evidence="2">WM2013NL</strain>
        <tissue evidence="2">Head and thorax</tissue>
    </source>
</reference>
<keyword evidence="3" id="KW-1185">Reference proteome</keyword>
<dbReference type="EMBL" id="JTDY01008126">
    <property type="protein sequence ID" value="KOB64724.1"/>
    <property type="molecule type" value="Genomic_DNA"/>
</dbReference>
<protein>
    <submittedName>
        <fullName evidence="2">C-type lectin 10</fullName>
    </submittedName>
</protein>
<dbReference type="PANTHER" id="PTHR22803">
    <property type="entry name" value="MANNOSE, PHOSPHOLIPASE, LECTIN RECEPTOR RELATED"/>
    <property type="match status" value="1"/>
</dbReference>
<comment type="caution">
    <text evidence="2">The sequence shown here is derived from an EMBL/GenBank/DDBJ whole genome shotgun (WGS) entry which is preliminary data.</text>
</comment>
<gene>
    <name evidence="2" type="ORF">OBRU01_23775</name>
</gene>
<keyword evidence="2" id="KW-0430">Lectin</keyword>